<dbReference type="EMBL" id="FOLQ01000006">
    <property type="protein sequence ID" value="SFD66319.1"/>
    <property type="molecule type" value="Genomic_DNA"/>
</dbReference>
<accession>A0A1I1U6C1</accession>
<dbReference type="RefSeq" id="WP_093828355.1">
    <property type="nucleotide sequence ID" value="NZ_FOLQ01000006.1"/>
</dbReference>
<dbReference type="OrthoDB" id="957808at2"/>
<gene>
    <name evidence="2" type="ORF">SAMN05216167_106142</name>
</gene>
<name>A0A1I1U6C1_9BACT</name>
<protein>
    <submittedName>
        <fullName evidence="2">Uncharacterized protein</fullName>
    </submittedName>
</protein>
<organism evidence="2 3">
    <name type="scientific">Spirosoma endophyticum</name>
    <dbReference type="NCBI Taxonomy" id="662367"/>
    <lineage>
        <taxon>Bacteria</taxon>
        <taxon>Pseudomonadati</taxon>
        <taxon>Bacteroidota</taxon>
        <taxon>Cytophagia</taxon>
        <taxon>Cytophagales</taxon>
        <taxon>Cytophagaceae</taxon>
        <taxon>Spirosoma</taxon>
    </lineage>
</organism>
<dbReference type="AlphaFoldDB" id="A0A1I1U6C1"/>
<sequence length="109" mass="12749">MSNVNKILYFVAQTYRQIQISVAKGVEPYTYGDFNRQFNRLLEASDEEHAKQLSMLLTEEASQHNLTVDYLRQEMEFEIRAAELGNRTQAALDDNQPDLYDQRMKRSAK</sequence>
<keyword evidence="3" id="KW-1185">Reference proteome</keyword>
<evidence type="ECO:0000313" key="3">
    <source>
        <dbReference type="Proteomes" id="UP000198598"/>
    </source>
</evidence>
<feature type="region of interest" description="Disordered" evidence="1">
    <location>
        <begin position="88"/>
        <end position="109"/>
    </location>
</feature>
<dbReference type="Proteomes" id="UP000198598">
    <property type="component" value="Unassembled WGS sequence"/>
</dbReference>
<reference evidence="2 3" key="1">
    <citation type="submission" date="2016-10" db="EMBL/GenBank/DDBJ databases">
        <authorList>
            <person name="de Groot N.N."/>
        </authorList>
    </citation>
    <scope>NUCLEOTIDE SEQUENCE [LARGE SCALE GENOMIC DNA]</scope>
    <source>
        <strain evidence="2 3">DSM 26130</strain>
    </source>
</reference>
<proteinExistence type="predicted"/>
<evidence type="ECO:0000313" key="2">
    <source>
        <dbReference type="EMBL" id="SFD66319.1"/>
    </source>
</evidence>
<feature type="compositionally biased region" description="Basic and acidic residues" evidence="1">
    <location>
        <begin position="100"/>
        <end position="109"/>
    </location>
</feature>
<evidence type="ECO:0000256" key="1">
    <source>
        <dbReference type="SAM" id="MobiDB-lite"/>
    </source>
</evidence>